<evidence type="ECO:0000313" key="14">
    <source>
        <dbReference type="EMBL" id="OMJ67761.1"/>
    </source>
</evidence>
<gene>
    <name evidence="14" type="ORF">SteCoe_34996</name>
</gene>
<evidence type="ECO:0000256" key="11">
    <source>
        <dbReference type="PROSITE-ProRule" id="PRU10141"/>
    </source>
</evidence>
<feature type="binding site" evidence="11">
    <location>
        <position position="204"/>
    </location>
    <ligand>
        <name>ATP</name>
        <dbReference type="ChEBI" id="CHEBI:30616"/>
    </ligand>
</feature>
<dbReference type="SUPFAM" id="SSF56112">
    <property type="entry name" value="Protein kinase-like (PK-like)"/>
    <property type="match status" value="1"/>
</dbReference>
<dbReference type="CDD" id="cd14210">
    <property type="entry name" value="PKc_DYRK"/>
    <property type="match status" value="1"/>
</dbReference>
<dbReference type="PROSITE" id="PS00107">
    <property type="entry name" value="PROTEIN_KINASE_ATP"/>
    <property type="match status" value="1"/>
</dbReference>
<evidence type="ECO:0000256" key="3">
    <source>
        <dbReference type="ARBA" id="ARBA00022527"/>
    </source>
</evidence>
<dbReference type="GO" id="GO:0004712">
    <property type="term" value="F:protein serine/threonine/tyrosine kinase activity"/>
    <property type="evidence" value="ECO:0007669"/>
    <property type="project" value="UniProtKB-EC"/>
</dbReference>
<evidence type="ECO:0000256" key="1">
    <source>
        <dbReference type="ARBA" id="ARBA00008867"/>
    </source>
</evidence>
<dbReference type="InterPro" id="IPR008271">
    <property type="entry name" value="Ser/Thr_kinase_AS"/>
</dbReference>
<dbReference type="InterPro" id="IPR042521">
    <property type="entry name" value="DYRK"/>
</dbReference>
<evidence type="ECO:0000256" key="12">
    <source>
        <dbReference type="RuleBase" id="RU000304"/>
    </source>
</evidence>
<evidence type="ECO:0000256" key="4">
    <source>
        <dbReference type="ARBA" id="ARBA00022679"/>
    </source>
</evidence>
<dbReference type="InterPro" id="IPR000719">
    <property type="entry name" value="Prot_kinase_dom"/>
</dbReference>
<dbReference type="Gene3D" id="1.10.510.10">
    <property type="entry name" value="Transferase(Phosphotransferase) domain 1"/>
    <property type="match status" value="1"/>
</dbReference>
<dbReference type="InterPro" id="IPR017441">
    <property type="entry name" value="Protein_kinase_ATP_BS"/>
</dbReference>
<reference evidence="14 15" key="1">
    <citation type="submission" date="2016-11" db="EMBL/GenBank/DDBJ databases">
        <title>The macronuclear genome of Stentor coeruleus: a giant cell with tiny introns.</title>
        <authorList>
            <person name="Slabodnick M."/>
            <person name="Ruby J.G."/>
            <person name="Reiff S.B."/>
            <person name="Swart E.C."/>
            <person name="Gosai S."/>
            <person name="Prabakaran S."/>
            <person name="Witkowska E."/>
            <person name="Larue G.E."/>
            <person name="Fisher S."/>
            <person name="Freeman R.M."/>
            <person name="Gunawardena J."/>
            <person name="Chu W."/>
            <person name="Stover N.A."/>
            <person name="Gregory B.D."/>
            <person name="Nowacki M."/>
            <person name="Derisi J."/>
            <person name="Roy S.W."/>
            <person name="Marshall W.F."/>
            <person name="Sood P."/>
        </authorList>
    </citation>
    <scope>NUCLEOTIDE SEQUENCE [LARGE SCALE GENOMIC DNA]</scope>
    <source>
        <strain evidence="14">WM001</strain>
    </source>
</reference>
<keyword evidence="7 11" id="KW-0067">ATP-binding</keyword>
<protein>
    <recommendedName>
        <fullName evidence="2">dual-specificity kinase</fullName>
        <ecNumber evidence="2">2.7.12.1</ecNumber>
    </recommendedName>
</protein>
<dbReference type="InterPro" id="IPR011009">
    <property type="entry name" value="Kinase-like_dom_sf"/>
</dbReference>
<comment type="similarity">
    <text evidence="1">Belongs to the protein kinase superfamily. CMGC Ser/Thr protein kinase family. MNB/DYRK subfamily.</text>
</comment>
<comment type="caution">
    <text evidence="14">The sequence shown here is derived from an EMBL/GenBank/DDBJ whole genome shotgun (WGS) entry which is preliminary data.</text>
</comment>
<dbReference type="PANTHER" id="PTHR24058">
    <property type="entry name" value="DUAL SPECIFICITY PROTEIN KINASE"/>
    <property type="match status" value="1"/>
</dbReference>
<evidence type="ECO:0000256" key="10">
    <source>
        <dbReference type="ARBA" id="ARBA00051680"/>
    </source>
</evidence>
<dbReference type="EC" id="2.7.12.1" evidence="2"/>
<dbReference type="GO" id="GO:0005856">
    <property type="term" value="C:cytoskeleton"/>
    <property type="evidence" value="ECO:0007669"/>
    <property type="project" value="TreeGrafter"/>
</dbReference>
<sequence length="498" mass="57023">MHKWTLESRLAPSRQRTKIIRSSLSKDNFRASNTSKLSTQKAHSKNSSYELKPIISHVSLSSTVKKLATATNNPNLRKKLSEYMTSPNKTSVKNLISPNNQKKVEFPLKPKDALLVFSQELTSYEQAEILDYNDVYFLGNKGSKITPKLELNNFGFDDNRGDLKVIKGDHIAYRYEILGILGKGSFGQVCECYDYKRNEKVAVKIIRNKKRFHQQAGIEVSILSAIRERDAADQKPLIKMKNYFLFRKHVCISFDLWGINLYELLKNNKFQGLSISLVRRFALQVLNGLTFMSTLEIIHCDLKPENILLKFPQKSEIVLIDFGSATFYKERQHTYIQSRFYRAPEIILGIPYTIAIDMWSLGCILAELYTGRPLLPGESEHDQLVLIMEMFGTPSANILAKSTKKDLFFDGKVLKDPTIKNGILKIPGSKKLYESVCSTDEDFLDFISKCLEIDPCERMTPQTALQHPWMQSKNRSHRLGNSLSYLVKKPSKVKLFLL</sequence>
<evidence type="ECO:0000256" key="6">
    <source>
        <dbReference type="ARBA" id="ARBA00022777"/>
    </source>
</evidence>
<dbReference type="GO" id="GO:0005737">
    <property type="term" value="C:cytoplasm"/>
    <property type="evidence" value="ECO:0007669"/>
    <property type="project" value="TreeGrafter"/>
</dbReference>
<evidence type="ECO:0000259" key="13">
    <source>
        <dbReference type="PROSITE" id="PS50011"/>
    </source>
</evidence>
<dbReference type="SMART" id="SM00220">
    <property type="entry name" value="S_TKc"/>
    <property type="match status" value="1"/>
</dbReference>
<dbReference type="FunFam" id="1.10.510.10:FF:000624">
    <property type="entry name" value="Mitogen-activated protein kinase"/>
    <property type="match status" value="1"/>
</dbReference>
<evidence type="ECO:0000256" key="5">
    <source>
        <dbReference type="ARBA" id="ARBA00022741"/>
    </source>
</evidence>
<feature type="domain" description="Protein kinase" evidence="13">
    <location>
        <begin position="175"/>
        <end position="470"/>
    </location>
</feature>
<comment type="catalytic activity">
    <reaction evidence="9">
        <text>L-threonyl-[protein] + ATP = O-phospho-L-threonyl-[protein] + ADP + H(+)</text>
        <dbReference type="Rhea" id="RHEA:46608"/>
        <dbReference type="Rhea" id="RHEA-COMP:11060"/>
        <dbReference type="Rhea" id="RHEA-COMP:11605"/>
        <dbReference type="ChEBI" id="CHEBI:15378"/>
        <dbReference type="ChEBI" id="CHEBI:30013"/>
        <dbReference type="ChEBI" id="CHEBI:30616"/>
        <dbReference type="ChEBI" id="CHEBI:61977"/>
        <dbReference type="ChEBI" id="CHEBI:456216"/>
        <dbReference type="EC" id="2.7.12.1"/>
    </reaction>
</comment>
<evidence type="ECO:0000256" key="8">
    <source>
        <dbReference type="ARBA" id="ARBA00049003"/>
    </source>
</evidence>
<dbReference type="Gene3D" id="3.30.200.20">
    <property type="entry name" value="Phosphorylase Kinase, domain 1"/>
    <property type="match status" value="1"/>
</dbReference>
<dbReference type="GO" id="GO:0005524">
    <property type="term" value="F:ATP binding"/>
    <property type="evidence" value="ECO:0007669"/>
    <property type="project" value="UniProtKB-UniRule"/>
</dbReference>
<comment type="catalytic activity">
    <reaction evidence="10">
        <text>L-tyrosyl-[protein] + ATP = O-phospho-L-tyrosyl-[protein] + ADP + H(+)</text>
        <dbReference type="Rhea" id="RHEA:10596"/>
        <dbReference type="Rhea" id="RHEA-COMP:10136"/>
        <dbReference type="Rhea" id="RHEA-COMP:20101"/>
        <dbReference type="ChEBI" id="CHEBI:15378"/>
        <dbReference type="ChEBI" id="CHEBI:30616"/>
        <dbReference type="ChEBI" id="CHEBI:46858"/>
        <dbReference type="ChEBI" id="CHEBI:61978"/>
        <dbReference type="ChEBI" id="CHEBI:456216"/>
        <dbReference type="EC" id="2.7.12.1"/>
    </reaction>
</comment>
<keyword evidence="15" id="KW-1185">Reference proteome</keyword>
<dbReference type="Gene3D" id="3.30.10.30">
    <property type="entry name" value="DYRK"/>
    <property type="match status" value="1"/>
</dbReference>
<dbReference type="InterPro" id="IPR050494">
    <property type="entry name" value="Ser_Thr_dual-spec_kinase"/>
</dbReference>
<evidence type="ECO:0000256" key="9">
    <source>
        <dbReference type="ARBA" id="ARBA00049308"/>
    </source>
</evidence>
<dbReference type="Pfam" id="PF00069">
    <property type="entry name" value="Pkinase"/>
    <property type="match status" value="1"/>
</dbReference>
<evidence type="ECO:0000256" key="7">
    <source>
        <dbReference type="ARBA" id="ARBA00022840"/>
    </source>
</evidence>
<dbReference type="GO" id="GO:0004674">
    <property type="term" value="F:protein serine/threonine kinase activity"/>
    <property type="evidence" value="ECO:0007669"/>
    <property type="project" value="UniProtKB-KW"/>
</dbReference>
<dbReference type="EMBL" id="MPUH01001440">
    <property type="protein sequence ID" value="OMJ67761.1"/>
    <property type="molecule type" value="Genomic_DNA"/>
</dbReference>
<dbReference type="OrthoDB" id="9332038at2759"/>
<evidence type="ECO:0000313" key="15">
    <source>
        <dbReference type="Proteomes" id="UP000187209"/>
    </source>
</evidence>
<name>A0A1R2ATB6_9CILI</name>
<comment type="catalytic activity">
    <reaction evidence="8">
        <text>L-seryl-[protein] + ATP = O-phospho-L-seryl-[protein] + ADP + H(+)</text>
        <dbReference type="Rhea" id="RHEA:17989"/>
        <dbReference type="Rhea" id="RHEA-COMP:9863"/>
        <dbReference type="Rhea" id="RHEA-COMP:11604"/>
        <dbReference type="ChEBI" id="CHEBI:15378"/>
        <dbReference type="ChEBI" id="CHEBI:29999"/>
        <dbReference type="ChEBI" id="CHEBI:30616"/>
        <dbReference type="ChEBI" id="CHEBI:83421"/>
        <dbReference type="ChEBI" id="CHEBI:456216"/>
        <dbReference type="EC" id="2.7.12.1"/>
    </reaction>
</comment>
<accession>A0A1R2ATB6</accession>
<dbReference type="PANTHER" id="PTHR24058:SF22">
    <property type="entry name" value="DUAL SPECIFICITY TYROSINE-PHOSPHORYLATION-REGULATED KINASE 4"/>
    <property type="match status" value="1"/>
</dbReference>
<dbReference type="PROSITE" id="PS50011">
    <property type="entry name" value="PROTEIN_KINASE_DOM"/>
    <property type="match status" value="1"/>
</dbReference>
<keyword evidence="3 12" id="KW-0723">Serine/threonine-protein kinase</keyword>
<keyword evidence="5 11" id="KW-0547">Nucleotide-binding</keyword>
<proteinExistence type="inferred from homology"/>
<dbReference type="PROSITE" id="PS00108">
    <property type="entry name" value="PROTEIN_KINASE_ST"/>
    <property type="match status" value="1"/>
</dbReference>
<keyword evidence="6" id="KW-0418">Kinase</keyword>
<organism evidence="14 15">
    <name type="scientific">Stentor coeruleus</name>
    <dbReference type="NCBI Taxonomy" id="5963"/>
    <lineage>
        <taxon>Eukaryota</taxon>
        <taxon>Sar</taxon>
        <taxon>Alveolata</taxon>
        <taxon>Ciliophora</taxon>
        <taxon>Postciliodesmatophora</taxon>
        <taxon>Heterotrichea</taxon>
        <taxon>Heterotrichida</taxon>
        <taxon>Stentoridae</taxon>
        <taxon>Stentor</taxon>
    </lineage>
</organism>
<keyword evidence="4" id="KW-0808">Transferase</keyword>
<evidence type="ECO:0000256" key="2">
    <source>
        <dbReference type="ARBA" id="ARBA00013203"/>
    </source>
</evidence>
<dbReference type="AlphaFoldDB" id="A0A1R2ATB6"/>
<dbReference type="Proteomes" id="UP000187209">
    <property type="component" value="Unassembled WGS sequence"/>
</dbReference>